<dbReference type="OrthoDB" id="10564828at2759"/>
<sequence>MDKSRISHPLLALIIKTYGTIGVQFLSFSNHNLINWLINILIDVFTYYLMFMGETSIITIRQSRIISSDRLLLIYYSDINSRFIFPTICISYMLSFFIRGSKIIELIDSLNRLRSIHQQRMSYSKASLILIATFLANNLIVLVSFTTDMLFESDRKSSIKSTAGILLMTSFHTVTWLLFFIQQFLLCRILEEIYHDRPSFPTMTYMTRIYQKIVNISEINLQIQQEFSFLLLIHLLNATTYMIIAITYITVYSKSNFGYWIEWPLRIIPWIYLCRINKNVMLHFDLIEKHLSNTGRHLKFYQCSKIHFRIKQLKIYKDRFQIIVYSSFKVDLSTLLFLVCFVTSYITIIYQTRKY</sequence>
<feature type="transmembrane region" description="Helical" evidence="1">
    <location>
        <begin position="122"/>
        <end position="145"/>
    </location>
</feature>
<dbReference type="AlphaFoldDB" id="A0A834R6L7"/>
<dbReference type="Proteomes" id="UP000070412">
    <property type="component" value="Unassembled WGS sequence"/>
</dbReference>
<keyword evidence="4" id="KW-1185">Reference proteome</keyword>
<reference evidence="4" key="1">
    <citation type="journal article" date="2020" name="PLoS Negl. Trop. Dis.">
        <title>High-quality nuclear genome for Sarcoptes scabiei-A critical resource for a neglected parasite.</title>
        <authorList>
            <person name="Korhonen P.K."/>
            <person name="Gasser R.B."/>
            <person name="Ma G."/>
            <person name="Wang T."/>
            <person name="Stroehlein A.J."/>
            <person name="Young N.D."/>
            <person name="Ang C.S."/>
            <person name="Fernando D.D."/>
            <person name="Lu H.C."/>
            <person name="Taylor S."/>
            <person name="Reynolds S.L."/>
            <person name="Mofiz E."/>
            <person name="Najaraj S.H."/>
            <person name="Gowda H."/>
            <person name="Madugundu A."/>
            <person name="Renuse S."/>
            <person name="Holt D."/>
            <person name="Pandey A."/>
            <person name="Papenfuss A.T."/>
            <person name="Fischer K."/>
        </authorList>
    </citation>
    <scope>NUCLEOTIDE SEQUENCE [LARGE SCALE GENOMIC DNA]</scope>
</reference>
<evidence type="ECO:0000313" key="2">
    <source>
        <dbReference type="EMBL" id="KAF7490042.1"/>
    </source>
</evidence>
<evidence type="ECO:0008006" key="5">
    <source>
        <dbReference type="Google" id="ProtNLM"/>
    </source>
</evidence>
<dbReference type="EnsemblMetazoa" id="SSS_3928s_mrna">
    <property type="protein sequence ID" value="KAF7490042.1"/>
    <property type="gene ID" value="SSS_3928"/>
</dbReference>
<evidence type="ECO:0000313" key="4">
    <source>
        <dbReference type="Proteomes" id="UP000070412"/>
    </source>
</evidence>
<keyword evidence="1" id="KW-1133">Transmembrane helix</keyword>
<feature type="transmembrane region" description="Helical" evidence="1">
    <location>
        <begin position="6"/>
        <end position="26"/>
    </location>
</feature>
<feature type="transmembrane region" description="Helical" evidence="1">
    <location>
        <begin position="165"/>
        <end position="187"/>
    </location>
</feature>
<gene>
    <name evidence="2" type="ORF">SSS_3928</name>
</gene>
<reference evidence="3" key="3">
    <citation type="submission" date="2022-06" db="UniProtKB">
        <authorList>
            <consortium name="EnsemblMetazoa"/>
        </authorList>
    </citation>
    <scope>IDENTIFICATION</scope>
</reference>
<protein>
    <recommendedName>
        <fullName evidence="5">Gustatory receptor</fullName>
    </recommendedName>
</protein>
<keyword evidence="1" id="KW-0812">Transmembrane</keyword>
<evidence type="ECO:0000313" key="3">
    <source>
        <dbReference type="EnsemblMetazoa" id="KAF7490042.1"/>
    </source>
</evidence>
<organism evidence="2">
    <name type="scientific">Sarcoptes scabiei</name>
    <name type="common">Itch mite</name>
    <name type="synonym">Acarus scabiei</name>
    <dbReference type="NCBI Taxonomy" id="52283"/>
    <lineage>
        <taxon>Eukaryota</taxon>
        <taxon>Metazoa</taxon>
        <taxon>Ecdysozoa</taxon>
        <taxon>Arthropoda</taxon>
        <taxon>Chelicerata</taxon>
        <taxon>Arachnida</taxon>
        <taxon>Acari</taxon>
        <taxon>Acariformes</taxon>
        <taxon>Sarcoptiformes</taxon>
        <taxon>Astigmata</taxon>
        <taxon>Psoroptidia</taxon>
        <taxon>Sarcoptoidea</taxon>
        <taxon>Sarcoptidae</taxon>
        <taxon>Sarcoptinae</taxon>
        <taxon>Sarcoptes</taxon>
    </lineage>
</organism>
<name>A0A834R6L7_SARSC</name>
<feature type="transmembrane region" description="Helical" evidence="1">
    <location>
        <begin position="332"/>
        <end position="350"/>
    </location>
</feature>
<reference evidence="2" key="2">
    <citation type="submission" date="2020-01" db="EMBL/GenBank/DDBJ databases">
        <authorList>
            <person name="Korhonen P.K.K."/>
            <person name="Guangxu M.G."/>
            <person name="Wang T.W."/>
            <person name="Stroehlein A.J.S."/>
            <person name="Young N.D."/>
            <person name="Ang C.-S.A."/>
            <person name="Fernando D.W.F."/>
            <person name="Lu H.L."/>
            <person name="Taylor S.T."/>
            <person name="Ehtesham M.E.M."/>
            <person name="Najaraj S.H.N."/>
            <person name="Harsha G.H.G."/>
            <person name="Madugundu A.M."/>
            <person name="Renuse S.R."/>
            <person name="Holt D.H."/>
            <person name="Pandey A.P."/>
            <person name="Papenfuss A.P."/>
            <person name="Gasser R.B.G."/>
            <person name="Fischer K.F."/>
        </authorList>
    </citation>
    <scope>NUCLEOTIDE SEQUENCE</scope>
    <source>
        <strain evidence="2">SSS_KF_BRIS2020</strain>
    </source>
</reference>
<proteinExistence type="predicted"/>
<keyword evidence="1" id="KW-0472">Membrane</keyword>
<feature type="transmembrane region" description="Helical" evidence="1">
    <location>
        <begin position="33"/>
        <end position="51"/>
    </location>
</feature>
<dbReference type="EMBL" id="WVUK01000062">
    <property type="protein sequence ID" value="KAF7490042.1"/>
    <property type="molecule type" value="Genomic_DNA"/>
</dbReference>
<evidence type="ECO:0000256" key="1">
    <source>
        <dbReference type="SAM" id="Phobius"/>
    </source>
</evidence>
<accession>A0A834R6L7</accession>
<feature type="transmembrane region" description="Helical" evidence="1">
    <location>
        <begin position="229"/>
        <end position="251"/>
    </location>
</feature>